<reference evidence="1" key="1">
    <citation type="journal article" date="2019" name="bioRxiv">
        <title>The Genome of the Zebra Mussel, Dreissena polymorpha: A Resource for Invasive Species Research.</title>
        <authorList>
            <person name="McCartney M.A."/>
            <person name="Auch B."/>
            <person name="Kono T."/>
            <person name="Mallez S."/>
            <person name="Zhang Y."/>
            <person name="Obille A."/>
            <person name="Becker A."/>
            <person name="Abrahante J.E."/>
            <person name="Garbe J."/>
            <person name="Badalamenti J.P."/>
            <person name="Herman A."/>
            <person name="Mangelson H."/>
            <person name="Liachko I."/>
            <person name="Sullivan S."/>
            <person name="Sone E.D."/>
            <person name="Koren S."/>
            <person name="Silverstein K.A.T."/>
            <person name="Beckman K.B."/>
            <person name="Gohl D.M."/>
        </authorList>
    </citation>
    <scope>NUCLEOTIDE SEQUENCE</scope>
    <source>
        <strain evidence="1">Duluth1</strain>
        <tissue evidence="1">Whole animal</tissue>
    </source>
</reference>
<gene>
    <name evidence="1" type="ORF">DPMN_096548</name>
</gene>
<keyword evidence="2" id="KW-1185">Reference proteome</keyword>
<organism evidence="1 2">
    <name type="scientific">Dreissena polymorpha</name>
    <name type="common">Zebra mussel</name>
    <name type="synonym">Mytilus polymorpha</name>
    <dbReference type="NCBI Taxonomy" id="45954"/>
    <lineage>
        <taxon>Eukaryota</taxon>
        <taxon>Metazoa</taxon>
        <taxon>Spiralia</taxon>
        <taxon>Lophotrochozoa</taxon>
        <taxon>Mollusca</taxon>
        <taxon>Bivalvia</taxon>
        <taxon>Autobranchia</taxon>
        <taxon>Heteroconchia</taxon>
        <taxon>Euheterodonta</taxon>
        <taxon>Imparidentia</taxon>
        <taxon>Neoheterodontei</taxon>
        <taxon>Myida</taxon>
        <taxon>Dreissenoidea</taxon>
        <taxon>Dreissenidae</taxon>
        <taxon>Dreissena</taxon>
    </lineage>
</organism>
<evidence type="ECO:0000313" key="1">
    <source>
        <dbReference type="EMBL" id="KAH3854009.1"/>
    </source>
</evidence>
<sequence>MQEFWFHFQNVLGGEPPNTQIAEGGHPLPHKPSSPLRCSMIIVDGKVRIPLFKILATGLVHHRRAPKYRARLMFER</sequence>
<dbReference type="EMBL" id="JAIWYP010000003">
    <property type="protein sequence ID" value="KAH3854009.1"/>
    <property type="molecule type" value="Genomic_DNA"/>
</dbReference>
<comment type="caution">
    <text evidence="1">The sequence shown here is derived from an EMBL/GenBank/DDBJ whole genome shotgun (WGS) entry which is preliminary data.</text>
</comment>
<accession>A0A9D4R3W1</accession>
<protein>
    <submittedName>
        <fullName evidence="1">Uncharacterized protein</fullName>
    </submittedName>
</protein>
<evidence type="ECO:0000313" key="2">
    <source>
        <dbReference type="Proteomes" id="UP000828390"/>
    </source>
</evidence>
<proteinExistence type="predicted"/>
<dbReference type="AlphaFoldDB" id="A0A9D4R3W1"/>
<name>A0A9D4R3W1_DREPO</name>
<reference evidence="1" key="2">
    <citation type="submission" date="2020-11" db="EMBL/GenBank/DDBJ databases">
        <authorList>
            <person name="McCartney M.A."/>
            <person name="Auch B."/>
            <person name="Kono T."/>
            <person name="Mallez S."/>
            <person name="Becker A."/>
            <person name="Gohl D.M."/>
            <person name="Silverstein K.A.T."/>
            <person name="Koren S."/>
            <person name="Bechman K.B."/>
            <person name="Herman A."/>
            <person name="Abrahante J.E."/>
            <person name="Garbe J."/>
        </authorList>
    </citation>
    <scope>NUCLEOTIDE SEQUENCE</scope>
    <source>
        <strain evidence="1">Duluth1</strain>
        <tissue evidence="1">Whole animal</tissue>
    </source>
</reference>
<dbReference type="Proteomes" id="UP000828390">
    <property type="component" value="Unassembled WGS sequence"/>
</dbReference>